<feature type="non-terminal residue" evidence="2">
    <location>
        <position position="240"/>
    </location>
</feature>
<accession>X0WR22</accession>
<comment type="caution">
    <text evidence="2">The sequence shown here is derived from an EMBL/GenBank/DDBJ whole genome shotgun (WGS) entry which is preliminary data.</text>
</comment>
<gene>
    <name evidence="2" type="ORF">S01H1_74007</name>
</gene>
<feature type="transmembrane region" description="Helical" evidence="1">
    <location>
        <begin position="55"/>
        <end position="76"/>
    </location>
</feature>
<keyword evidence="1" id="KW-0812">Transmembrane</keyword>
<protein>
    <recommendedName>
        <fullName evidence="3">Glycosyltransferase RgtA/B/C/D-like domain-containing protein</fullName>
    </recommendedName>
</protein>
<sequence length="240" mass="27347">PEFALGPVTWRWVFPSGLCLGLAVLVRPVGLYYFLPATVLLAWAWMRQKPARRPAVPAFVAIFLFASILPPFAWMMRNKNVTGRWMFSAQGMRDLYIARAAILNMHLKSTTYEETMSYFEGELKKAYPQGFSSTAEEASKSGHWAMRFIFRHPVGYSYIMARDAVRMLVGNSMKVAAWMVLKDDRYDPFQIELHPPDEGKPAQALMLARRHPFLGVSLVVYLLFLGFTYVLAAAGFFTAW</sequence>
<proteinExistence type="predicted"/>
<evidence type="ECO:0000313" key="2">
    <source>
        <dbReference type="EMBL" id="GAG33414.1"/>
    </source>
</evidence>
<feature type="transmembrane region" description="Helical" evidence="1">
    <location>
        <begin position="12"/>
        <end position="35"/>
    </location>
</feature>
<name>X0WR22_9ZZZZ</name>
<organism evidence="2">
    <name type="scientific">marine sediment metagenome</name>
    <dbReference type="NCBI Taxonomy" id="412755"/>
    <lineage>
        <taxon>unclassified sequences</taxon>
        <taxon>metagenomes</taxon>
        <taxon>ecological metagenomes</taxon>
    </lineage>
</organism>
<feature type="transmembrane region" description="Helical" evidence="1">
    <location>
        <begin position="213"/>
        <end position="237"/>
    </location>
</feature>
<keyword evidence="1" id="KW-0472">Membrane</keyword>
<reference evidence="2" key="1">
    <citation type="journal article" date="2014" name="Front. Microbiol.">
        <title>High frequency of phylogenetically diverse reductive dehalogenase-homologous genes in deep subseafloor sedimentary metagenomes.</title>
        <authorList>
            <person name="Kawai M."/>
            <person name="Futagami T."/>
            <person name="Toyoda A."/>
            <person name="Takaki Y."/>
            <person name="Nishi S."/>
            <person name="Hori S."/>
            <person name="Arai W."/>
            <person name="Tsubouchi T."/>
            <person name="Morono Y."/>
            <person name="Uchiyama I."/>
            <person name="Ito T."/>
            <person name="Fujiyama A."/>
            <person name="Inagaki F."/>
            <person name="Takami H."/>
        </authorList>
    </citation>
    <scope>NUCLEOTIDE SEQUENCE</scope>
    <source>
        <strain evidence="2">Expedition CK06-06</strain>
    </source>
</reference>
<feature type="non-terminal residue" evidence="2">
    <location>
        <position position="1"/>
    </location>
</feature>
<keyword evidence="1" id="KW-1133">Transmembrane helix</keyword>
<dbReference type="EMBL" id="BARS01049477">
    <property type="protein sequence ID" value="GAG33414.1"/>
    <property type="molecule type" value="Genomic_DNA"/>
</dbReference>
<evidence type="ECO:0000256" key="1">
    <source>
        <dbReference type="SAM" id="Phobius"/>
    </source>
</evidence>
<evidence type="ECO:0008006" key="3">
    <source>
        <dbReference type="Google" id="ProtNLM"/>
    </source>
</evidence>
<dbReference type="AlphaFoldDB" id="X0WR22"/>